<organism evidence="3 4">
    <name type="scientific">Gaetbulibacter jejuensis</name>
    <dbReference type="NCBI Taxonomy" id="584607"/>
    <lineage>
        <taxon>Bacteria</taxon>
        <taxon>Pseudomonadati</taxon>
        <taxon>Bacteroidota</taxon>
        <taxon>Flavobacteriia</taxon>
        <taxon>Flavobacteriales</taxon>
        <taxon>Flavobacteriaceae</taxon>
        <taxon>Gaetbulibacter</taxon>
    </lineage>
</organism>
<sequence>MTEENFKNIKPTTATERIPSLDFLRGIAILGILFINIESFVYPNPWSSWHYGYESAIDHHSRFWVYFLTQGKFYTMFALLFGVGFVIFMERIQQKVTGLVALDIYTRKLLWLFVIGVIHAYFIWDGDILYHYAICGLFLLPFRSMKSENLVLIVLFLASFLFIKSYESVSKRQESHSNYTEVLNKEEAKRTDKDNKLITSWENRYTKKSPNLSEEVEVPKPTYWQGVINSYENHKVHKGEFYYQSLILSTLIVMIIGMILFRAGIFSDYKSWKYYWYISVLVLIIGLVINYLRYYQWTYEDHIPNISTCNALLFTFPKEILGVGYILVLNGIYQKYLRNVKFKTLSKIGRTALSNYIFQSIILGVLFYGYGFGMYNSFSRFELLGFVIAIWAIQIICTHIWLRNFKQGPLEFLWRKLTYNSFNKS</sequence>
<dbReference type="Pfam" id="PF04235">
    <property type="entry name" value="DUF418"/>
    <property type="match status" value="1"/>
</dbReference>
<feature type="domain" description="DUF418" evidence="2">
    <location>
        <begin position="260"/>
        <end position="419"/>
    </location>
</feature>
<feature type="transmembrane region" description="Helical" evidence="1">
    <location>
        <begin position="63"/>
        <end position="88"/>
    </location>
</feature>
<feature type="transmembrane region" description="Helical" evidence="1">
    <location>
        <begin position="312"/>
        <end position="333"/>
    </location>
</feature>
<proteinExistence type="predicted"/>
<keyword evidence="1" id="KW-1133">Transmembrane helix</keyword>
<keyword evidence="1" id="KW-0812">Transmembrane</keyword>
<gene>
    <name evidence="3" type="ORF">GCM10009431_29830</name>
</gene>
<reference evidence="3 4" key="1">
    <citation type="journal article" date="2019" name="Int. J. Syst. Evol. Microbiol.">
        <title>The Global Catalogue of Microorganisms (GCM) 10K type strain sequencing project: providing services to taxonomists for standard genome sequencing and annotation.</title>
        <authorList>
            <consortium name="The Broad Institute Genomics Platform"/>
            <consortium name="The Broad Institute Genome Sequencing Center for Infectious Disease"/>
            <person name="Wu L."/>
            <person name="Ma J."/>
        </authorList>
    </citation>
    <scope>NUCLEOTIDE SEQUENCE [LARGE SCALE GENOMIC DNA]</scope>
    <source>
        <strain evidence="3 4">JCM 15976</strain>
    </source>
</reference>
<feature type="transmembrane region" description="Helical" evidence="1">
    <location>
        <begin position="23"/>
        <end position="43"/>
    </location>
</feature>
<feature type="transmembrane region" description="Helical" evidence="1">
    <location>
        <begin position="274"/>
        <end position="292"/>
    </location>
</feature>
<feature type="transmembrane region" description="Helical" evidence="1">
    <location>
        <begin position="128"/>
        <end position="143"/>
    </location>
</feature>
<feature type="transmembrane region" description="Helical" evidence="1">
    <location>
        <begin position="150"/>
        <end position="166"/>
    </location>
</feature>
<dbReference type="InterPro" id="IPR052529">
    <property type="entry name" value="Bact_Transport_Assoc"/>
</dbReference>
<evidence type="ECO:0000313" key="4">
    <source>
        <dbReference type="Proteomes" id="UP001500736"/>
    </source>
</evidence>
<dbReference type="PANTHER" id="PTHR30590:SF2">
    <property type="entry name" value="INNER MEMBRANE PROTEIN"/>
    <property type="match status" value="1"/>
</dbReference>
<keyword evidence="1" id="KW-0472">Membrane</keyword>
<dbReference type="InterPro" id="IPR007349">
    <property type="entry name" value="DUF418"/>
</dbReference>
<keyword evidence="4" id="KW-1185">Reference proteome</keyword>
<dbReference type="RefSeq" id="WP_343799575.1">
    <property type="nucleotide sequence ID" value="NZ_BAAAGF010000005.1"/>
</dbReference>
<comment type="caution">
    <text evidence="3">The sequence shown here is derived from an EMBL/GenBank/DDBJ whole genome shotgun (WGS) entry which is preliminary data.</text>
</comment>
<feature type="transmembrane region" description="Helical" evidence="1">
    <location>
        <begin position="100"/>
        <end position="122"/>
    </location>
</feature>
<dbReference type="PANTHER" id="PTHR30590">
    <property type="entry name" value="INNER MEMBRANE PROTEIN"/>
    <property type="match status" value="1"/>
</dbReference>
<dbReference type="EMBL" id="BAAAGF010000005">
    <property type="protein sequence ID" value="GAA0749802.1"/>
    <property type="molecule type" value="Genomic_DNA"/>
</dbReference>
<accession>A0ABN1JYV2</accession>
<evidence type="ECO:0000259" key="2">
    <source>
        <dbReference type="Pfam" id="PF04235"/>
    </source>
</evidence>
<evidence type="ECO:0000313" key="3">
    <source>
        <dbReference type="EMBL" id="GAA0749802.1"/>
    </source>
</evidence>
<feature type="transmembrane region" description="Helical" evidence="1">
    <location>
        <begin position="383"/>
        <end position="402"/>
    </location>
</feature>
<protein>
    <recommendedName>
        <fullName evidence="2">DUF418 domain-containing protein</fullName>
    </recommendedName>
</protein>
<name>A0ABN1JYV2_9FLAO</name>
<dbReference type="Proteomes" id="UP001500736">
    <property type="component" value="Unassembled WGS sequence"/>
</dbReference>
<feature type="transmembrane region" description="Helical" evidence="1">
    <location>
        <begin position="353"/>
        <end position="371"/>
    </location>
</feature>
<evidence type="ECO:0000256" key="1">
    <source>
        <dbReference type="SAM" id="Phobius"/>
    </source>
</evidence>
<feature type="transmembrane region" description="Helical" evidence="1">
    <location>
        <begin position="241"/>
        <end position="262"/>
    </location>
</feature>